<evidence type="ECO:0000256" key="1">
    <source>
        <dbReference type="SAM" id="Phobius"/>
    </source>
</evidence>
<feature type="transmembrane region" description="Helical" evidence="1">
    <location>
        <begin position="320"/>
        <end position="340"/>
    </location>
</feature>
<feature type="transmembrane region" description="Helical" evidence="1">
    <location>
        <begin position="295"/>
        <end position="314"/>
    </location>
</feature>
<reference evidence="2" key="2">
    <citation type="journal article" date="2021" name="Microbiome">
        <title>Successional dynamics and alternative stable states in a saline activated sludge microbial community over 9 years.</title>
        <authorList>
            <person name="Wang Y."/>
            <person name="Ye J."/>
            <person name="Ju F."/>
            <person name="Liu L."/>
            <person name="Boyd J.A."/>
            <person name="Deng Y."/>
            <person name="Parks D.H."/>
            <person name="Jiang X."/>
            <person name="Yin X."/>
            <person name="Woodcroft B.J."/>
            <person name="Tyson G.W."/>
            <person name="Hugenholtz P."/>
            <person name="Polz M.F."/>
            <person name="Zhang T."/>
        </authorList>
    </citation>
    <scope>NUCLEOTIDE SEQUENCE</scope>
    <source>
        <strain evidence="2">HKST-UBA14</strain>
    </source>
</reference>
<keyword evidence="1" id="KW-1133">Transmembrane helix</keyword>
<feature type="transmembrane region" description="Helical" evidence="1">
    <location>
        <begin position="32"/>
        <end position="52"/>
    </location>
</feature>
<dbReference type="EMBL" id="JAGQLK010000106">
    <property type="protein sequence ID" value="MCA9383657.1"/>
    <property type="molecule type" value="Genomic_DNA"/>
</dbReference>
<comment type="caution">
    <text evidence="2">The sequence shown here is derived from an EMBL/GenBank/DDBJ whole genome shotgun (WGS) entry which is preliminary data.</text>
</comment>
<name>A0A955L6A8_9BACT</name>
<dbReference type="Proteomes" id="UP000783287">
    <property type="component" value="Unassembled WGS sequence"/>
</dbReference>
<dbReference type="InterPro" id="IPR012430">
    <property type="entry name" value="TMEM43_fam"/>
</dbReference>
<dbReference type="AlphaFoldDB" id="A0A955L6A8"/>
<sequence>MAEKIISQKVVSQKVIKGQNPILSRFSNLKSAITGTCISPILIILAVALLFYSEGFQRKSEILADLPLENASEVVGESGNHKITGTANITSSIEAPEVGDVLYFSSEVEKYQEVEETEVETITKVVDGQQVEEKVETVKLVEKWQTESSTNGKWATFDIDGIEIVPNGADLEFGYQVSEFWEDSFGDYYEVDRDTTLSPSLGDRRLIVTYVEVDDELIVAGELSDDKMADTGEIFLISNKSDAILLSDLESSENTQYMVLKVFAWLLLTFGFSAILAPVIALADFIPFAGGIAKSIGFFTSAITAFLIVVIASILIKFWWLFFILILLFTAGLVGLLIYLSGKKQKTE</sequence>
<evidence type="ECO:0000313" key="2">
    <source>
        <dbReference type="EMBL" id="MCA9383657.1"/>
    </source>
</evidence>
<keyword evidence="1" id="KW-0472">Membrane</keyword>
<feature type="transmembrane region" description="Helical" evidence="1">
    <location>
        <begin position="262"/>
        <end position="283"/>
    </location>
</feature>
<evidence type="ECO:0000313" key="3">
    <source>
        <dbReference type="Proteomes" id="UP000783287"/>
    </source>
</evidence>
<reference evidence="2" key="1">
    <citation type="submission" date="2020-04" db="EMBL/GenBank/DDBJ databases">
        <authorList>
            <person name="Zhang T."/>
        </authorList>
    </citation>
    <scope>NUCLEOTIDE SEQUENCE</scope>
    <source>
        <strain evidence="2">HKST-UBA14</strain>
    </source>
</reference>
<proteinExistence type="predicted"/>
<accession>A0A955L6A8</accession>
<dbReference type="Pfam" id="PF07787">
    <property type="entry name" value="TMEM43"/>
    <property type="match status" value="1"/>
</dbReference>
<protein>
    <submittedName>
        <fullName evidence="2">Uncharacterized protein</fullName>
    </submittedName>
</protein>
<gene>
    <name evidence="2" type="ORF">KC909_04780</name>
</gene>
<keyword evidence="1" id="KW-0812">Transmembrane</keyword>
<organism evidence="2 3">
    <name type="scientific">Candidatus Dojkabacteria bacterium</name>
    <dbReference type="NCBI Taxonomy" id="2099670"/>
    <lineage>
        <taxon>Bacteria</taxon>
        <taxon>Candidatus Dojkabacteria</taxon>
    </lineage>
</organism>